<accession>A0AA95JDN0</accession>
<organism evidence="2 3">
    <name type="scientific">Candidatus Cohnella colombiensis</name>
    <dbReference type="NCBI Taxonomy" id="3121368"/>
    <lineage>
        <taxon>Bacteria</taxon>
        <taxon>Bacillati</taxon>
        <taxon>Bacillota</taxon>
        <taxon>Bacilli</taxon>
        <taxon>Bacillales</taxon>
        <taxon>Paenibacillaceae</taxon>
        <taxon>Cohnella</taxon>
    </lineage>
</organism>
<keyword evidence="3" id="KW-1185">Reference proteome</keyword>
<keyword evidence="1" id="KW-0472">Membrane</keyword>
<evidence type="ECO:0000256" key="1">
    <source>
        <dbReference type="SAM" id="Phobius"/>
    </source>
</evidence>
<keyword evidence="1" id="KW-1133">Transmembrane helix</keyword>
<feature type="transmembrane region" description="Helical" evidence="1">
    <location>
        <begin position="59"/>
        <end position="78"/>
    </location>
</feature>
<dbReference type="Proteomes" id="UP001178662">
    <property type="component" value="Chromosome"/>
</dbReference>
<feature type="transmembrane region" description="Helical" evidence="1">
    <location>
        <begin position="115"/>
        <end position="133"/>
    </location>
</feature>
<keyword evidence="1" id="KW-0812">Transmembrane</keyword>
<name>A0AA95JDN0_9BACL</name>
<feature type="transmembrane region" description="Helical" evidence="1">
    <location>
        <begin position="33"/>
        <end position="52"/>
    </location>
</feature>
<feature type="transmembrane region" description="Helical" evidence="1">
    <location>
        <begin position="145"/>
        <end position="164"/>
    </location>
</feature>
<evidence type="ECO:0000313" key="3">
    <source>
        <dbReference type="Proteomes" id="UP001178662"/>
    </source>
</evidence>
<dbReference type="EMBL" id="CP119317">
    <property type="protein sequence ID" value="WEK55147.1"/>
    <property type="molecule type" value="Genomic_DNA"/>
</dbReference>
<evidence type="ECO:0000313" key="2">
    <source>
        <dbReference type="EMBL" id="WEK55147.1"/>
    </source>
</evidence>
<sequence>MYIPRRRSKWLAGLLAFIFPGTGHMYLGLMLKAIMIMLLIAFDISAIVYIGMNVVDGNELSIVLLSFVLAIIYFYNLFDAIQSTEMINDRYANRMMHQATDEPSRPTVEQRLPNVQFRTILLVAAGIGAFIVLNVKWKSWLEDSVLSIVGAVLFIVAGIGIWFWETRQGHNPK</sequence>
<dbReference type="AlphaFoldDB" id="A0AA95JDN0"/>
<proteinExistence type="predicted"/>
<protein>
    <submittedName>
        <fullName evidence="2">Uncharacterized protein</fullName>
    </submittedName>
</protein>
<reference evidence="2" key="1">
    <citation type="submission" date="2023-03" db="EMBL/GenBank/DDBJ databases">
        <title>Andean soil-derived lignocellulolytic bacterial consortium as a source of novel taxa and putative plastic-active enzymes.</title>
        <authorList>
            <person name="Diaz-Garcia L."/>
            <person name="Chuvochina M."/>
            <person name="Feuerriegel G."/>
            <person name="Bunk B."/>
            <person name="Sproer C."/>
            <person name="Streit W.R."/>
            <person name="Rodriguez L.M."/>
            <person name="Overmann J."/>
            <person name="Jimenez D.J."/>
        </authorList>
    </citation>
    <scope>NUCLEOTIDE SEQUENCE</scope>
    <source>
        <strain evidence="2">MAG 2441</strain>
    </source>
</reference>
<gene>
    <name evidence="2" type="ORF">P0Y55_03440</name>
</gene>